<feature type="region of interest" description="Disordered" evidence="1">
    <location>
        <begin position="50"/>
        <end position="76"/>
    </location>
</feature>
<keyword evidence="2" id="KW-0732">Signal</keyword>
<feature type="chain" id="PRO_5046113357" evidence="2">
    <location>
        <begin position="33"/>
        <end position="76"/>
    </location>
</feature>
<comment type="caution">
    <text evidence="3">The sequence shown here is derived from an EMBL/GenBank/DDBJ whole genome shotgun (WGS) entry which is preliminary data.</text>
</comment>
<feature type="compositionally biased region" description="Polar residues" evidence="1">
    <location>
        <begin position="58"/>
        <end position="67"/>
    </location>
</feature>
<accession>A0ABS8ZF35</accession>
<reference evidence="3 4" key="1">
    <citation type="submission" date="2021-12" db="EMBL/GenBank/DDBJ databases">
        <title>Genome sequence of Kibdelosporangium philippinense ATCC 49844.</title>
        <authorList>
            <person name="Fedorov E.A."/>
            <person name="Omeragic M."/>
            <person name="Shalygina K.F."/>
            <person name="Maclea K.S."/>
        </authorList>
    </citation>
    <scope>NUCLEOTIDE SEQUENCE [LARGE SCALE GENOMIC DNA]</scope>
    <source>
        <strain evidence="3 4">ATCC 49844</strain>
    </source>
</reference>
<gene>
    <name evidence="3" type="ORF">LWC34_16655</name>
</gene>
<protein>
    <submittedName>
        <fullName evidence="3">Uncharacterized protein</fullName>
    </submittedName>
</protein>
<proteinExistence type="predicted"/>
<dbReference type="RefSeq" id="WP_233725968.1">
    <property type="nucleotide sequence ID" value="NZ_JAJVCN010000001.1"/>
</dbReference>
<name>A0ABS8ZF35_9PSEU</name>
<sequence>MTGFNAVKATLTALNAPNLPLAPALLPAPSSATLLTAAAAVSVLCGQAHPQVVDPNTGPATADQQTDNSRHWRWMP</sequence>
<evidence type="ECO:0000256" key="2">
    <source>
        <dbReference type="SAM" id="SignalP"/>
    </source>
</evidence>
<evidence type="ECO:0000256" key="1">
    <source>
        <dbReference type="SAM" id="MobiDB-lite"/>
    </source>
</evidence>
<dbReference type="Proteomes" id="UP001521150">
    <property type="component" value="Unassembled WGS sequence"/>
</dbReference>
<evidence type="ECO:0000313" key="3">
    <source>
        <dbReference type="EMBL" id="MCE7004452.1"/>
    </source>
</evidence>
<evidence type="ECO:0000313" key="4">
    <source>
        <dbReference type="Proteomes" id="UP001521150"/>
    </source>
</evidence>
<dbReference type="EMBL" id="JAJVCN010000001">
    <property type="protein sequence ID" value="MCE7004452.1"/>
    <property type="molecule type" value="Genomic_DNA"/>
</dbReference>
<feature type="signal peptide" evidence="2">
    <location>
        <begin position="1"/>
        <end position="32"/>
    </location>
</feature>
<keyword evidence="4" id="KW-1185">Reference proteome</keyword>
<organism evidence="3 4">
    <name type="scientific">Kibdelosporangium philippinense</name>
    <dbReference type="NCBI Taxonomy" id="211113"/>
    <lineage>
        <taxon>Bacteria</taxon>
        <taxon>Bacillati</taxon>
        <taxon>Actinomycetota</taxon>
        <taxon>Actinomycetes</taxon>
        <taxon>Pseudonocardiales</taxon>
        <taxon>Pseudonocardiaceae</taxon>
        <taxon>Kibdelosporangium</taxon>
    </lineage>
</organism>